<evidence type="ECO:0000256" key="1">
    <source>
        <dbReference type="ARBA" id="ARBA00004286"/>
    </source>
</evidence>
<keyword evidence="10" id="KW-0732">Signal</keyword>
<evidence type="ECO:0000313" key="12">
    <source>
        <dbReference type="Proteomes" id="UP000001299"/>
    </source>
</evidence>
<protein>
    <recommendedName>
        <fullName evidence="13">Chromosome segregation protein</fullName>
    </recommendedName>
</protein>
<dbReference type="PANTHER" id="PTHR19306">
    <property type="entry name" value="STRUCTURAL MAINTENANCE OF CHROMOSOMES 5,6 SMC5, SMC6"/>
    <property type="match status" value="1"/>
</dbReference>
<dbReference type="KEGG" id="bpb:bpr_II210"/>
<reference evidence="11 12" key="1">
    <citation type="journal article" date="2010" name="PLoS ONE">
        <title>The glycobiome of the rumen bacterium Butyrivibrio proteoclasticus B316(T) highlights adaptation to a polysaccharide-rich environment.</title>
        <authorList>
            <person name="Kelly W.J."/>
            <person name="Leahy S.C."/>
            <person name="Altermann E."/>
            <person name="Yeoman C.J."/>
            <person name="Dunne J.C."/>
            <person name="Kong Z."/>
            <person name="Pacheco D.M."/>
            <person name="Li D."/>
            <person name="Noel S.J."/>
            <person name="Moon C.D."/>
            <person name="Cookson A.L."/>
            <person name="Attwood G.T."/>
        </authorList>
    </citation>
    <scope>NUCLEOTIDE SEQUENCE [LARGE SCALE GENOMIC DNA]</scope>
    <source>
        <strain evidence="12">ATCC 51982 / DSM 14932 / B316</strain>
        <plasmid evidence="12">Plasmid pCY360</plasmid>
    </source>
</reference>
<proteinExistence type="predicted"/>
<dbReference type="HOGENOM" id="CLU_348748_0_0_9"/>
<evidence type="ECO:0000256" key="2">
    <source>
        <dbReference type="ARBA" id="ARBA00022454"/>
    </source>
</evidence>
<organism evidence="11 12">
    <name type="scientific">Butyrivibrio proteoclasticus (strain ATCC 51982 / DSM 14932 / B316)</name>
    <name type="common">Clostridium proteoclasticum</name>
    <dbReference type="NCBI Taxonomy" id="515622"/>
    <lineage>
        <taxon>Bacteria</taxon>
        <taxon>Bacillati</taxon>
        <taxon>Bacillota</taxon>
        <taxon>Clostridia</taxon>
        <taxon>Lachnospirales</taxon>
        <taxon>Lachnospiraceae</taxon>
        <taxon>Butyrivibrio</taxon>
    </lineage>
</organism>
<evidence type="ECO:0000256" key="7">
    <source>
        <dbReference type="ARBA" id="ARBA00023172"/>
    </source>
</evidence>
<evidence type="ECO:0000256" key="10">
    <source>
        <dbReference type="SAM" id="SignalP"/>
    </source>
</evidence>
<dbReference type="RefSeq" id="WP_013282797.1">
    <property type="nucleotide sequence ID" value="NC_014389.1"/>
</dbReference>
<keyword evidence="12" id="KW-1185">Reference proteome</keyword>
<dbReference type="Gene3D" id="1.20.5.340">
    <property type="match status" value="2"/>
</dbReference>
<evidence type="ECO:0008006" key="13">
    <source>
        <dbReference type="Google" id="ProtNLM"/>
    </source>
</evidence>
<evidence type="ECO:0000256" key="3">
    <source>
        <dbReference type="ARBA" id="ARBA00022741"/>
    </source>
</evidence>
<dbReference type="GO" id="GO:0035861">
    <property type="term" value="C:site of double-strand break"/>
    <property type="evidence" value="ECO:0007669"/>
    <property type="project" value="TreeGrafter"/>
</dbReference>
<geneLocation type="plasmid" evidence="11 12">
    <name>pCY360</name>
</geneLocation>
<evidence type="ECO:0000256" key="6">
    <source>
        <dbReference type="ARBA" id="ARBA00023054"/>
    </source>
</evidence>
<keyword evidence="8" id="KW-0234">DNA repair</keyword>
<dbReference type="SUPFAM" id="SSF57997">
    <property type="entry name" value="Tropomyosin"/>
    <property type="match status" value="1"/>
</dbReference>
<dbReference type="GO" id="GO:0003697">
    <property type="term" value="F:single-stranded DNA binding"/>
    <property type="evidence" value="ECO:0007669"/>
    <property type="project" value="TreeGrafter"/>
</dbReference>
<evidence type="ECO:0000313" key="11">
    <source>
        <dbReference type="EMBL" id="ADL36148.1"/>
    </source>
</evidence>
<keyword evidence="6 9" id="KW-0175">Coiled coil</keyword>
<dbReference type="EMBL" id="CP001812">
    <property type="protein sequence ID" value="ADL36148.1"/>
    <property type="molecule type" value="Genomic_DNA"/>
</dbReference>
<evidence type="ECO:0000256" key="4">
    <source>
        <dbReference type="ARBA" id="ARBA00022763"/>
    </source>
</evidence>
<sequence length="808" mass="84549">MKKKDVSKRTLIIMVAAALMLGSIGGTAGSAAYNAISNEAAQTALAKDRVVETQDEIEVITKQYIEDYLAKDTDTQSGIIVSDGVPADIAQRAAEIVTANLINGSYEGIVTDAEIKELETKLTKMISSYSLTDQQTRVLSKSVAALIEADLDSKNKEAAGETSLSKAVLGNIEALEKRIAAVEADVTELKNTVAAIKSEGASLQKDTTSATTDYASTSSVSDLQAKYNDLLERYNKQSETINNLIKENGEAASADAEVIAALRSEIASMTASLDTLKGSIQGQITTLNAQIENLQGDNYDNSQKINNLKTDMQKKEGEITGLKEKITSLQQQLALVKQKNEESEGKLQEEINELKTSDAAKASQEDVDALEEELNETKEKLSAAEAEVVVINTALESMQGEIDTKADSSVVETLKESLEELQGTVSDIDDKKADLETLDNMLSGMVTALGGTTAATTEDNITSMTASLSALKETVTDLSTRVGVLENKVKGVGDNVTIGSGANIGANVTVPFSLGEVNGKYGYFDKNNKFVDFKSQADIDSAVSAAKIGTATAEDVLAGKTFTNASGSGITGTMKSTGAATYTPGTADQTIAAGSYLSGAQTIKGDANLVAGNIKAGTTIFNTKGTFTSDATAAAAQILTGYTAYVNGSKITGTMKKNPAKVYGAYKSTSKVNAVTSGTTTLSDIVLGAGSQITLPAGFYDTDTVVKNGVSSSGAEIVLIASFDQRSPTYSGNVASKLSNYKELTNKNFFFVCTNGYGGNNYATTKYFTTSISYNSSTGAISVVHGNGSPGDGAGTAGKLYYASVPLP</sequence>
<dbReference type="GO" id="GO:0005524">
    <property type="term" value="F:ATP binding"/>
    <property type="evidence" value="ECO:0007669"/>
    <property type="project" value="UniProtKB-KW"/>
</dbReference>
<keyword evidence="5" id="KW-0067">ATP-binding</keyword>
<evidence type="ECO:0000256" key="9">
    <source>
        <dbReference type="SAM" id="Coils"/>
    </source>
</evidence>
<dbReference type="GO" id="GO:0030915">
    <property type="term" value="C:Smc5-Smc6 complex"/>
    <property type="evidence" value="ECO:0007669"/>
    <property type="project" value="TreeGrafter"/>
</dbReference>
<keyword evidence="4" id="KW-0227">DNA damage</keyword>
<evidence type="ECO:0000256" key="8">
    <source>
        <dbReference type="ARBA" id="ARBA00023204"/>
    </source>
</evidence>
<gene>
    <name evidence="11" type="ordered locus">bpr_II210</name>
</gene>
<evidence type="ECO:0000256" key="5">
    <source>
        <dbReference type="ARBA" id="ARBA00022840"/>
    </source>
</evidence>
<keyword evidence="3" id="KW-0547">Nucleotide-binding</keyword>
<dbReference type="PANTHER" id="PTHR19306:SF6">
    <property type="entry name" value="STRUCTURAL MAINTENANCE OF CHROMOSOMES PROTEIN 6"/>
    <property type="match status" value="1"/>
</dbReference>
<dbReference type="GO" id="GO:0003684">
    <property type="term" value="F:damaged DNA binding"/>
    <property type="evidence" value="ECO:0007669"/>
    <property type="project" value="TreeGrafter"/>
</dbReference>
<feature type="coiled-coil region" evidence="9">
    <location>
        <begin position="305"/>
        <end position="438"/>
    </location>
</feature>
<feature type="chain" id="PRO_5039118555" description="Chromosome segregation protein" evidence="10">
    <location>
        <begin position="29"/>
        <end position="808"/>
    </location>
</feature>
<keyword evidence="7" id="KW-0233">DNA recombination</keyword>
<name>E0S416_BUTPB</name>
<dbReference type="Proteomes" id="UP000001299">
    <property type="component" value="Plasmid pCY360"/>
</dbReference>
<keyword evidence="11" id="KW-0614">Plasmid</keyword>
<keyword evidence="2" id="KW-0158">Chromosome</keyword>
<feature type="coiled-coil region" evidence="9">
    <location>
        <begin position="165"/>
        <end position="247"/>
    </location>
</feature>
<accession>E0S416</accession>
<dbReference type="AlphaFoldDB" id="E0S416"/>
<dbReference type="GO" id="GO:0000724">
    <property type="term" value="P:double-strand break repair via homologous recombination"/>
    <property type="evidence" value="ECO:0007669"/>
    <property type="project" value="TreeGrafter"/>
</dbReference>
<feature type="signal peptide" evidence="10">
    <location>
        <begin position="1"/>
        <end position="28"/>
    </location>
</feature>
<comment type="subcellular location">
    <subcellularLocation>
        <location evidence="1">Chromosome</location>
    </subcellularLocation>
</comment>